<proteinExistence type="predicted"/>
<accession>A0AAU8GA02</accession>
<evidence type="ECO:0000256" key="1">
    <source>
        <dbReference type="SAM" id="Phobius"/>
    </source>
</evidence>
<feature type="transmembrane region" description="Helical" evidence="1">
    <location>
        <begin position="12"/>
        <end position="31"/>
    </location>
</feature>
<protein>
    <submittedName>
        <fullName evidence="2">Uncharacterized protein</fullName>
    </submittedName>
</protein>
<name>A0AAU8GA02_9CHLR</name>
<evidence type="ECO:0000313" key="2">
    <source>
        <dbReference type="EMBL" id="XCH33479.1"/>
    </source>
</evidence>
<gene>
    <name evidence="2" type="ORF">ABV300_00990</name>
</gene>
<sequence>MTKREKGGETETAAAFVIGCLLLAWTFGALTAADNGLVKYLAVVFAGLPGVGLVIYGFRLALSKKREKEPLGTVNERKEIP</sequence>
<keyword evidence="1" id="KW-0472">Membrane</keyword>
<reference evidence="2" key="1">
    <citation type="submission" date="2024-06" db="EMBL/GenBank/DDBJ databases">
        <title>A Novel Isolate, Dehalogenimonas sp. Strain 4OHTPN, Dechlorinates Aromatic 4 Hydroxy chlorothalonil by a Novel Reductive Dehalogenase.</title>
        <authorList>
            <person name="Liu G."/>
        </authorList>
    </citation>
    <scope>NUCLEOTIDE SEQUENCE</scope>
    <source>
        <strain evidence="2">4OHTPN</strain>
    </source>
</reference>
<dbReference type="RefSeq" id="WP_353714712.1">
    <property type="nucleotide sequence ID" value="NZ_CP159307.1"/>
</dbReference>
<dbReference type="EMBL" id="CP159307">
    <property type="protein sequence ID" value="XCH33479.1"/>
    <property type="molecule type" value="Genomic_DNA"/>
</dbReference>
<keyword evidence="1" id="KW-0812">Transmembrane</keyword>
<keyword evidence="1" id="KW-1133">Transmembrane helix</keyword>
<organism evidence="2">
    <name type="scientific">Dehalogenimonas sp. 4OHTPN</name>
    <dbReference type="NCBI Taxonomy" id="3166643"/>
    <lineage>
        <taxon>Bacteria</taxon>
        <taxon>Bacillati</taxon>
        <taxon>Chloroflexota</taxon>
        <taxon>Dehalococcoidia</taxon>
        <taxon>Dehalococcoidales</taxon>
        <taxon>Dehalococcoidaceae</taxon>
        <taxon>Dehalogenimonas</taxon>
    </lineage>
</organism>
<dbReference type="AlphaFoldDB" id="A0AAU8GA02"/>
<feature type="transmembrane region" description="Helical" evidence="1">
    <location>
        <begin position="37"/>
        <end position="58"/>
    </location>
</feature>